<protein>
    <submittedName>
        <fullName evidence="2">Uncharacterized protein</fullName>
    </submittedName>
</protein>
<dbReference type="AlphaFoldDB" id="U6KG86"/>
<dbReference type="GeneID" id="25377367"/>
<evidence type="ECO:0000313" key="3">
    <source>
        <dbReference type="Proteomes" id="UP000030744"/>
    </source>
</evidence>
<proteinExistence type="predicted"/>
<dbReference type="VEuPathDB" id="ToxoDB:EMH_0024980"/>
<dbReference type="RefSeq" id="XP_013357834.1">
    <property type="nucleotide sequence ID" value="XM_013502380.1"/>
</dbReference>
<reference evidence="2" key="2">
    <citation type="submission" date="2013-10" db="EMBL/GenBank/DDBJ databases">
        <authorList>
            <person name="Aslett M."/>
        </authorList>
    </citation>
    <scope>NUCLEOTIDE SEQUENCE [LARGE SCALE GENOMIC DNA]</scope>
    <source>
        <strain evidence="2">Houghton</strain>
    </source>
</reference>
<feature type="compositionally biased region" description="Basic and acidic residues" evidence="1">
    <location>
        <begin position="104"/>
        <end position="114"/>
    </location>
</feature>
<evidence type="ECO:0000313" key="2">
    <source>
        <dbReference type="EMBL" id="CDJ35272.1"/>
    </source>
</evidence>
<feature type="compositionally biased region" description="Basic and acidic residues" evidence="1">
    <location>
        <begin position="18"/>
        <end position="64"/>
    </location>
</feature>
<dbReference type="Proteomes" id="UP000030744">
    <property type="component" value="Unassembled WGS sequence"/>
</dbReference>
<reference evidence="2" key="1">
    <citation type="submission" date="2013-10" db="EMBL/GenBank/DDBJ databases">
        <title>Genomic analysis of the causative agents of coccidiosis in chickens.</title>
        <authorList>
            <person name="Reid A.J."/>
            <person name="Blake D."/>
            <person name="Billington K."/>
            <person name="Browne H."/>
            <person name="Dunn M."/>
            <person name="Hung S."/>
            <person name="Kawahara F."/>
            <person name="Miranda-Saavedra D."/>
            <person name="Mourier T."/>
            <person name="Nagra H."/>
            <person name="Otto T.D."/>
            <person name="Rawlings N."/>
            <person name="Sanchez A."/>
            <person name="Sanders M."/>
            <person name="Subramaniam C."/>
            <person name="Tay Y."/>
            <person name="Dear P."/>
            <person name="Doerig C."/>
            <person name="Gruber A."/>
            <person name="Parkinson J."/>
            <person name="Shirley M."/>
            <person name="Wan K.L."/>
            <person name="Berriman M."/>
            <person name="Tomley F."/>
            <person name="Pain A."/>
        </authorList>
    </citation>
    <scope>NUCLEOTIDE SEQUENCE [LARGE SCALE GENOMIC DNA]</scope>
    <source>
        <strain evidence="2">Houghton</strain>
    </source>
</reference>
<gene>
    <name evidence="2" type="ORF">EMH_0024980</name>
</gene>
<dbReference type="EMBL" id="HG688063">
    <property type="protein sequence ID" value="CDJ35272.1"/>
    <property type="molecule type" value="Genomic_DNA"/>
</dbReference>
<feature type="compositionally biased region" description="Pro residues" evidence="1">
    <location>
        <begin position="179"/>
        <end position="203"/>
    </location>
</feature>
<keyword evidence="3" id="KW-1185">Reference proteome</keyword>
<sequence length="807" mass="89610">MLHPDPQLSAQDAWGQGGERERKKKAEEEVKPPREELQPEGEEGKEAEEARKAEEAREGGKPVQEEEPSPEQVFLQPEEPAKEIPLPQMPMAQIPVPLPRRKPKAEVPPEKQPEEPGGDGIPDEGFMQRPITRARRTGKEFVRKAGPPPAALPQAQPGIEEEEEAAAEEHAQQVTQPLPVEPTPPQPTLPQLPEQPAPGPAPGVPEAEYMEPSVPPAVVTLPPHEYHGPIPVAYIHEDNDLQELRARQNVITNLVNVAAMLVDELPGNEARSILDVLKEKVDTAEKAEREYNVAKGCMDPNLPLIRSETVSKMEASIGGARDALVELVGLAKFHGEQVHAYCSENIFFSDAEGLQTALADMMASTAFKISLSTLSRVGNDSITLKHEIEDQLRILQSLEFVDECGADDFVKAYAAVAAMNFRMKALQRLSALDSALKKYILQAHKVWMMGKLQLVRIPLEMDTNLIQELHVLLSKNRPASAGQTASGITNEDMQAVKDLFQRQYKDVQGMDGAKEVEAVKAAYERAKLVNERLKSILGVQKDKLNLALKRQPLSKEEANAAAEAIAKIAETAIGDSEEFWRSAHEAYAQIGGKPEDIVVASGKALLQKLSTKIKTSTGEQVEGAVTAENVAADAVKKLFLEQWRGIEALARDYWLRAQETVEAARKVKKYKLDNETFGSSGLDKRTKLRTTAVERKAKTGLLLLRFQCLHELSKEIETYERTLSDALMYPFDPSSGAWNEIRELKNRFDSDKAMLKDAKNVEDIPEIIERMLQLSLRALTLIENERFAQIIRGIEKARTDIHNSARY</sequence>
<organism evidence="2 3">
    <name type="scientific">Eimeria mitis</name>
    <dbReference type="NCBI Taxonomy" id="44415"/>
    <lineage>
        <taxon>Eukaryota</taxon>
        <taxon>Sar</taxon>
        <taxon>Alveolata</taxon>
        <taxon>Apicomplexa</taxon>
        <taxon>Conoidasida</taxon>
        <taxon>Coccidia</taxon>
        <taxon>Eucoccidiorida</taxon>
        <taxon>Eimeriorina</taxon>
        <taxon>Eimeriidae</taxon>
        <taxon>Eimeria</taxon>
    </lineage>
</organism>
<name>U6KG86_9EIME</name>
<accession>U6KG86</accession>
<feature type="region of interest" description="Disordered" evidence="1">
    <location>
        <begin position="1"/>
        <end position="209"/>
    </location>
</feature>
<evidence type="ECO:0000256" key="1">
    <source>
        <dbReference type="SAM" id="MobiDB-lite"/>
    </source>
</evidence>